<dbReference type="EMBL" id="SMKO01000044">
    <property type="protein sequence ID" value="TDD04709.1"/>
    <property type="molecule type" value="Genomic_DNA"/>
</dbReference>
<keyword evidence="9" id="KW-0812">Transmembrane</keyword>
<dbReference type="Proteomes" id="UP000295258">
    <property type="component" value="Unassembled WGS sequence"/>
</dbReference>
<evidence type="ECO:0000313" key="11">
    <source>
        <dbReference type="EMBL" id="TDD04709.1"/>
    </source>
</evidence>
<dbReference type="InterPro" id="IPR036890">
    <property type="entry name" value="HATPase_C_sf"/>
</dbReference>
<feature type="transmembrane region" description="Helical" evidence="9">
    <location>
        <begin position="61"/>
        <end position="85"/>
    </location>
</feature>
<accession>A0A4R4VGG4</accession>
<dbReference type="PANTHER" id="PTHR24421">
    <property type="entry name" value="NITRATE/NITRITE SENSOR PROTEIN NARX-RELATED"/>
    <property type="match status" value="1"/>
</dbReference>
<comment type="caution">
    <text evidence="11">The sequence shown here is derived from an EMBL/GenBank/DDBJ whole genome shotgun (WGS) entry which is preliminary data.</text>
</comment>
<evidence type="ECO:0000256" key="5">
    <source>
        <dbReference type="ARBA" id="ARBA00022741"/>
    </source>
</evidence>
<keyword evidence="12" id="KW-1185">Reference proteome</keyword>
<dbReference type="Gene3D" id="3.30.565.10">
    <property type="entry name" value="Histidine kinase-like ATPase, C-terminal domain"/>
    <property type="match status" value="1"/>
</dbReference>
<evidence type="ECO:0000313" key="12">
    <source>
        <dbReference type="Proteomes" id="UP000295258"/>
    </source>
</evidence>
<gene>
    <name evidence="11" type="ORF">E1292_18555</name>
</gene>
<evidence type="ECO:0000256" key="9">
    <source>
        <dbReference type="SAM" id="Phobius"/>
    </source>
</evidence>
<keyword evidence="9" id="KW-1133">Transmembrane helix</keyword>
<evidence type="ECO:0000256" key="6">
    <source>
        <dbReference type="ARBA" id="ARBA00022777"/>
    </source>
</evidence>
<feature type="domain" description="Histidine kinase/HSP90-like ATPase" evidence="10">
    <location>
        <begin position="227"/>
        <end position="330"/>
    </location>
</feature>
<dbReference type="InterPro" id="IPR003594">
    <property type="entry name" value="HATPase_dom"/>
</dbReference>
<organism evidence="11 12">
    <name type="scientific">Nonomuraea deserti</name>
    <dbReference type="NCBI Taxonomy" id="1848322"/>
    <lineage>
        <taxon>Bacteria</taxon>
        <taxon>Bacillati</taxon>
        <taxon>Actinomycetota</taxon>
        <taxon>Actinomycetes</taxon>
        <taxon>Streptosporangiales</taxon>
        <taxon>Streptosporangiaceae</taxon>
        <taxon>Nonomuraea</taxon>
    </lineage>
</organism>
<keyword evidence="9" id="KW-0472">Membrane</keyword>
<dbReference type="GO" id="GO:0016020">
    <property type="term" value="C:membrane"/>
    <property type="evidence" value="ECO:0007669"/>
    <property type="project" value="InterPro"/>
</dbReference>
<dbReference type="AlphaFoldDB" id="A0A4R4VGG4"/>
<keyword evidence="4" id="KW-0808">Transferase</keyword>
<proteinExistence type="predicted"/>
<dbReference type="GO" id="GO:0000155">
    <property type="term" value="F:phosphorelay sensor kinase activity"/>
    <property type="evidence" value="ECO:0007669"/>
    <property type="project" value="InterPro"/>
</dbReference>
<dbReference type="Gene3D" id="1.20.5.1930">
    <property type="match status" value="1"/>
</dbReference>
<comment type="catalytic activity">
    <reaction evidence="1">
        <text>ATP + protein L-histidine = ADP + protein N-phospho-L-histidine.</text>
        <dbReference type="EC" id="2.7.13.3"/>
    </reaction>
</comment>
<evidence type="ECO:0000259" key="10">
    <source>
        <dbReference type="SMART" id="SM00387"/>
    </source>
</evidence>
<dbReference type="EC" id="2.7.13.3" evidence="2"/>
<dbReference type="Pfam" id="PF02518">
    <property type="entry name" value="HATPase_c"/>
    <property type="match status" value="1"/>
</dbReference>
<dbReference type="InterPro" id="IPR050482">
    <property type="entry name" value="Sensor_HK_TwoCompSys"/>
</dbReference>
<name>A0A4R4VGG4_9ACTN</name>
<reference evidence="11 12" key="1">
    <citation type="submission" date="2019-03" db="EMBL/GenBank/DDBJ databases">
        <title>Draft genome sequences of novel Actinobacteria.</title>
        <authorList>
            <person name="Sahin N."/>
            <person name="Ay H."/>
            <person name="Saygin H."/>
        </authorList>
    </citation>
    <scope>NUCLEOTIDE SEQUENCE [LARGE SCALE GENOMIC DNA]</scope>
    <source>
        <strain evidence="11 12">KC310</strain>
    </source>
</reference>
<evidence type="ECO:0000256" key="2">
    <source>
        <dbReference type="ARBA" id="ARBA00012438"/>
    </source>
</evidence>
<dbReference type="GO" id="GO:0005524">
    <property type="term" value="F:ATP binding"/>
    <property type="evidence" value="ECO:0007669"/>
    <property type="project" value="UniProtKB-KW"/>
</dbReference>
<keyword evidence="8" id="KW-0902">Two-component regulatory system</keyword>
<dbReference type="SMART" id="SM00387">
    <property type="entry name" value="HATPase_c"/>
    <property type="match status" value="1"/>
</dbReference>
<dbReference type="CDD" id="cd16917">
    <property type="entry name" value="HATPase_UhpB-NarQ-NarX-like"/>
    <property type="match status" value="1"/>
</dbReference>
<evidence type="ECO:0000256" key="7">
    <source>
        <dbReference type="ARBA" id="ARBA00022840"/>
    </source>
</evidence>
<evidence type="ECO:0000256" key="1">
    <source>
        <dbReference type="ARBA" id="ARBA00000085"/>
    </source>
</evidence>
<dbReference type="SUPFAM" id="SSF55874">
    <property type="entry name" value="ATPase domain of HSP90 chaperone/DNA topoisomerase II/histidine kinase"/>
    <property type="match status" value="1"/>
</dbReference>
<dbReference type="GO" id="GO:0046983">
    <property type="term" value="F:protein dimerization activity"/>
    <property type="evidence" value="ECO:0007669"/>
    <property type="project" value="InterPro"/>
</dbReference>
<keyword evidence="5" id="KW-0547">Nucleotide-binding</keyword>
<protein>
    <recommendedName>
        <fullName evidence="2">histidine kinase</fullName>
        <ecNumber evidence="2">2.7.13.3</ecNumber>
    </recommendedName>
</protein>
<sequence>MLAAIGGAAVGSGATSVPLIAVTIVQSVCVFGVPGGAGFSVVLVATTLVAGLLVRGEGGAGWAVAETAVMGVFAVWALVTARILLAARERARETERLLGELGEAHAELGRYAARVRELTVAEERARMSREMHDSVGHYLTVINLGLENARRYREARPGDAWAEVRQAQRLTMEALADTRRWVRALKPLALEGRAGPAAMAELARSFGGTGLEVTFRAPGAELMLDEEAELALYRTLQEGLTNAVRHSGARKVEVVLSSADDRVELSITDDGRGAATGVGVAGGGGDRGAARGERGLAGLRHRIGALGGTLTAGGAPEGGFVLRVSLPARAEVRV</sequence>
<evidence type="ECO:0000256" key="3">
    <source>
        <dbReference type="ARBA" id="ARBA00022553"/>
    </source>
</evidence>
<dbReference type="Pfam" id="PF07730">
    <property type="entry name" value="HisKA_3"/>
    <property type="match status" value="1"/>
</dbReference>
<dbReference type="PANTHER" id="PTHR24421:SF10">
    <property type="entry name" value="NITRATE_NITRITE SENSOR PROTEIN NARQ"/>
    <property type="match status" value="1"/>
</dbReference>
<evidence type="ECO:0000256" key="4">
    <source>
        <dbReference type="ARBA" id="ARBA00022679"/>
    </source>
</evidence>
<dbReference type="InterPro" id="IPR011712">
    <property type="entry name" value="Sig_transdc_His_kin_sub3_dim/P"/>
</dbReference>
<feature type="transmembrane region" description="Helical" evidence="9">
    <location>
        <begin position="31"/>
        <end position="54"/>
    </location>
</feature>
<keyword evidence="7" id="KW-0067">ATP-binding</keyword>
<keyword evidence="6 11" id="KW-0418">Kinase</keyword>
<keyword evidence="3" id="KW-0597">Phosphoprotein</keyword>
<evidence type="ECO:0000256" key="8">
    <source>
        <dbReference type="ARBA" id="ARBA00023012"/>
    </source>
</evidence>